<evidence type="ECO:0000256" key="7">
    <source>
        <dbReference type="ARBA" id="ARBA00023125"/>
    </source>
</evidence>
<comment type="cofactor">
    <cofactor evidence="10">
        <name>Mg(2+)</name>
        <dbReference type="ChEBI" id="CHEBI:18420"/>
    </cofactor>
    <cofactor evidence="10">
        <name>Mn(2+)</name>
        <dbReference type="ChEBI" id="CHEBI:29035"/>
    </cofactor>
</comment>
<dbReference type="Proteomes" id="UP000782312">
    <property type="component" value="Unassembled WGS sequence"/>
</dbReference>
<keyword evidence="7 10" id="KW-0238">DNA-binding</keyword>
<keyword evidence="2 10" id="KW-0479">Metal-binding</keyword>
<dbReference type="GO" id="GO:0051607">
    <property type="term" value="P:defense response to virus"/>
    <property type="evidence" value="ECO:0007669"/>
    <property type="project" value="UniProtKB-UniRule"/>
</dbReference>
<accession>A0A932I5H1</accession>
<evidence type="ECO:0000256" key="5">
    <source>
        <dbReference type="ARBA" id="ARBA00022842"/>
    </source>
</evidence>
<dbReference type="GO" id="GO:0046872">
    <property type="term" value="F:metal ion binding"/>
    <property type="evidence" value="ECO:0007669"/>
    <property type="project" value="UniProtKB-UniRule"/>
</dbReference>
<name>A0A932I5H1_UNCTE</name>
<comment type="function">
    <text evidence="10">CRISPR (clustered regularly interspaced short palindromic repeat), is an adaptive immune system that provides protection against mobile genetic elements (viruses, transposable elements and conjugative plasmids). CRISPR clusters contain spacers, sequences complementary to antecedent mobile elements, and target invading nucleic acids. CRISPR clusters are transcribed and processed into CRISPR RNA (crRNA). Acts as a dsDNA endonuclease. Involved in the integration of spacer DNA into the CRISPR cassette.</text>
</comment>
<reference evidence="11" key="1">
    <citation type="submission" date="2020-07" db="EMBL/GenBank/DDBJ databases">
        <title>Huge and variable diversity of episymbiotic CPR bacteria and DPANN archaea in groundwater ecosystems.</title>
        <authorList>
            <person name="He C.Y."/>
            <person name="Keren R."/>
            <person name="Whittaker M."/>
            <person name="Farag I.F."/>
            <person name="Doudna J."/>
            <person name="Cate J.H.D."/>
            <person name="Banfield J.F."/>
        </authorList>
    </citation>
    <scope>NUCLEOTIDE SEQUENCE</scope>
    <source>
        <strain evidence="11">NC_groundwater_763_Ag_S-0.2um_68_21</strain>
    </source>
</reference>
<dbReference type="NCBIfam" id="TIGR00287">
    <property type="entry name" value="cas1"/>
    <property type="match status" value="1"/>
</dbReference>
<dbReference type="GO" id="GO:0003677">
    <property type="term" value="F:DNA binding"/>
    <property type="evidence" value="ECO:0007669"/>
    <property type="project" value="UniProtKB-KW"/>
</dbReference>
<keyword evidence="6 10" id="KW-0051">Antiviral defense</keyword>
<sequence>MIERVIDISEAPARLSVRNSLLVIQLESGENAIPLAEVAALVVSNPGVTFTHAVLSGLAAAGGIFVACDGRHMPSAMLLPLEGHSTQGERFALQAGVSLPVLKRLWRDLVRAKVRAQGKVLAELRGNDEGLLQMAGRVLTGNAASIEAQASRRYWRELFGDPDFRRNREAEDQNRFLNYGYAVLRAIVARAICGAGLHPSFGLHHHNRYDAFRLADDLMEPFRPVVDRAVARNCEEEGADAPLDKEAKKALIGALTGRFEAEGESRTLFDIAARMAASLAAVYAGKRKSLVLPEV</sequence>
<protein>
    <recommendedName>
        <fullName evidence="10">CRISPR-associated endonuclease Cas1</fullName>
        <ecNumber evidence="10">3.1.-.-</ecNumber>
    </recommendedName>
</protein>
<dbReference type="PANTHER" id="PTHR34353">
    <property type="entry name" value="CRISPR-ASSOCIATED ENDONUCLEASE CAS1 1"/>
    <property type="match status" value="1"/>
</dbReference>
<dbReference type="GO" id="GO:0043571">
    <property type="term" value="P:maintenance of CRISPR repeat elements"/>
    <property type="evidence" value="ECO:0007669"/>
    <property type="project" value="UniProtKB-UniRule"/>
</dbReference>
<dbReference type="NCBIfam" id="TIGR03639">
    <property type="entry name" value="cas1_NMENI"/>
    <property type="match status" value="1"/>
</dbReference>
<gene>
    <name evidence="10 11" type="primary">cas1</name>
    <name evidence="11" type="ORF">HYZ11_17970</name>
</gene>
<keyword evidence="8 10" id="KW-0464">Manganese</keyword>
<dbReference type="HAMAP" id="MF_01470">
    <property type="entry name" value="Cas1"/>
    <property type="match status" value="1"/>
</dbReference>
<dbReference type="GO" id="GO:0016787">
    <property type="term" value="F:hydrolase activity"/>
    <property type="evidence" value="ECO:0007669"/>
    <property type="project" value="UniProtKB-KW"/>
</dbReference>
<dbReference type="GO" id="GO:0004520">
    <property type="term" value="F:DNA endonuclease activity"/>
    <property type="evidence" value="ECO:0007669"/>
    <property type="project" value="InterPro"/>
</dbReference>
<dbReference type="InterPro" id="IPR042206">
    <property type="entry name" value="CRISPR-assoc_Cas1_C"/>
</dbReference>
<evidence type="ECO:0000256" key="8">
    <source>
        <dbReference type="ARBA" id="ARBA00023211"/>
    </source>
</evidence>
<evidence type="ECO:0000256" key="3">
    <source>
        <dbReference type="ARBA" id="ARBA00022759"/>
    </source>
</evidence>
<proteinExistence type="inferred from homology"/>
<evidence type="ECO:0000313" key="11">
    <source>
        <dbReference type="EMBL" id="MBI3129499.1"/>
    </source>
</evidence>
<keyword evidence="5 10" id="KW-0460">Magnesium</keyword>
<dbReference type="AlphaFoldDB" id="A0A932I5H1"/>
<evidence type="ECO:0000256" key="10">
    <source>
        <dbReference type="HAMAP-Rule" id="MF_01470"/>
    </source>
</evidence>
<comment type="similarity">
    <text evidence="10">Belongs to the CRISPR-associated endonuclease Cas1 family.</text>
</comment>
<dbReference type="EMBL" id="JACPUR010000041">
    <property type="protein sequence ID" value="MBI3129499.1"/>
    <property type="molecule type" value="Genomic_DNA"/>
</dbReference>
<comment type="subunit">
    <text evidence="9 10">Homodimer, forms a heterotetramer with a Cas2 homodimer.</text>
</comment>
<dbReference type="PANTHER" id="PTHR34353:SF2">
    <property type="entry name" value="CRISPR-ASSOCIATED ENDONUCLEASE CAS1 1"/>
    <property type="match status" value="1"/>
</dbReference>
<dbReference type="EC" id="3.1.-.-" evidence="10"/>
<evidence type="ECO:0000256" key="2">
    <source>
        <dbReference type="ARBA" id="ARBA00022723"/>
    </source>
</evidence>
<evidence type="ECO:0000256" key="4">
    <source>
        <dbReference type="ARBA" id="ARBA00022801"/>
    </source>
</evidence>
<evidence type="ECO:0000256" key="9">
    <source>
        <dbReference type="ARBA" id="ARBA00038592"/>
    </source>
</evidence>
<dbReference type="Pfam" id="PF01867">
    <property type="entry name" value="Cas_Cas1"/>
    <property type="match status" value="1"/>
</dbReference>
<feature type="binding site" evidence="10">
    <location>
        <position position="147"/>
    </location>
    <ligand>
        <name>Mn(2+)</name>
        <dbReference type="ChEBI" id="CHEBI:29035"/>
    </ligand>
</feature>
<evidence type="ECO:0000256" key="6">
    <source>
        <dbReference type="ARBA" id="ARBA00023118"/>
    </source>
</evidence>
<keyword evidence="1 10" id="KW-0540">Nuclease</keyword>
<keyword evidence="4 10" id="KW-0378">Hydrolase</keyword>
<organism evidence="11 12">
    <name type="scientific">Tectimicrobiota bacterium</name>
    <dbReference type="NCBI Taxonomy" id="2528274"/>
    <lineage>
        <taxon>Bacteria</taxon>
        <taxon>Pseudomonadati</taxon>
        <taxon>Nitrospinota/Tectimicrobiota group</taxon>
        <taxon>Candidatus Tectimicrobiota</taxon>
    </lineage>
</organism>
<dbReference type="Gene3D" id="1.20.120.920">
    <property type="entry name" value="CRISPR-associated endonuclease Cas1, C-terminal domain"/>
    <property type="match status" value="1"/>
</dbReference>
<feature type="binding site" evidence="10">
    <location>
        <position position="220"/>
    </location>
    <ligand>
        <name>Mn(2+)</name>
        <dbReference type="ChEBI" id="CHEBI:29035"/>
    </ligand>
</feature>
<comment type="caution">
    <text evidence="11">The sequence shown here is derived from an EMBL/GenBank/DDBJ whole genome shotgun (WGS) entry which is preliminary data.</text>
</comment>
<evidence type="ECO:0000313" key="12">
    <source>
        <dbReference type="Proteomes" id="UP000782312"/>
    </source>
</evidence>
<evidence type="ECO:0000256" key="1">
    <source>
        <dbReference type="ARBA" id="ARBA00022722"/>
    </source>
</evidence>
<dbReference type="InterPro" id="IPR002729">
    <property type="entry name" value="CRISPR-assoc_Cas1"/>
</dbReference>
<dbReference type="InterPro" id="IPR050646">
    <property type="entry name" value="Cas1"/>
</dbReference>
<feature type="binding site" evidence="10">
    <location>
        <position position="205"/>
    </location>
    <ligand>
        <name>Mn(2+)</name>
        <dbReference type="ChEBI" id="CHEBI:29035"/>
    </ligand>
</feature>
<dbReference type="InterPro" id="IPR019855">
    <property type="entry name" value="CRISPR-assoc_Cas1_NMENI"/>
</dbReference>
<keyword evidence="3 10" id="KW-0255">Endonuclease</keyword>